<gene>
    <name evidence="9" type="ORF">K1X11_017965</name>
</gene>
<dbReference type="InterPro" id="IPR051156">
    <property type="entry name" value="Mito/Outer_Membr_Metalloprot"/>
</dbReference>
<reference evidence="9 10" key="1">
    <citation type="submission" date="2023-12" db="EMBL/GenBank/DDBJ databases">
        <title>Description of an unclassified Opitutus bacterium of Verrucomicrobiota.</title>
        <authorList>
            <person name="Zhang D.-F."/>
        </authorList>
    </citation>
    <scope>NUCLEOTIDE SEQUENCE [LARGE SCALE GENOMIC DNA]</scope>
    <source>
        <strain evidence="9 10">WL0086</strain>
    </source>
</reference>
<keyword evidence="4 6" id="KW-0862">Zinc</keyword>
<organism evidence="9 10">
    <name type="scientific">Actomonas aquatica</name>
    <dbReference type="NCBI Taxonomy" id="2866162"/>
    <lineage>
        <taxon>Bacteria</taxon>
        <taxon>Pseudomonadati</taxon>
        <taxon>Verrucomicrobiota</taxon>
        <taxon>Opitutia</taxon>
        <taxon>Opitutales</taxon>
        <taxon>Opitutaceae</taxon>
        <taxon>Actomonas</taxon>
    </lineage>
</organism>
<evidence type="ECO:0000256" key="7">
    <source>
        <dbReference type="SAM" id="SignalP"/>
    </source>
</evidence>
<comment type="similarity">
    <text evidence="6">Belongs to the peptidase M48 family.</text>
</comment>
<dbReference type="RefSeq" id="WP_221030540.1">
    <property type="nucleotide sequence ID" value="NZ_CP139781.1"/>
</dbReference>
<dbReference type="InterPro" id="IPR001915">
    <property type="entry name" value="Peptidase_M48"/>
</dbReference>
<feature type="chain" id="PRO_5045427599" evidence="7">
    <location>
        <begin position="18"/>
        <end position="282"/>
    </location>
</feature>
<keyword evidence="10" id="KW-1185">Reference proteome</keyword>
<keyword evidence="2" id="KW-0479">Metal-binding</keyword>
<evidence type="ECO:0000313" key="9">
    <source>
        <dbReference type="EMBL" id="WRQ86703.1"/>
    </source>
</evidence>
<dbReference type="PANTHER" id="PTHR22726:SF1">
    <property type="entry name" value="METALLOENDOPEPTIDASE OMA1, MITOCHONDRIAL"/>
    <property type="match status" value="1"/>
</dbReference>
<dbReference type="PANTHER" id="PTHR22726">
    <property type="entry name" value="METALLOENDOPEPTIDASE OMA1"/>
    <property type="match status" value="1"/>
</dbReference>
<evidence type="ECO:0000256" key="1">
    <source>
        <dbReference type="ARBA" id="ARBA00022670"/>
    </source>
</evidence>
<keyword evidence="1 6" id="KW-0645">Protease</keyword>
<evidence type="ECO:0000256" key="2">
    <source>
        <dbReference type="ARBA" id="ARBA00022723"/>
    </source>
</evidence>
<evidence type="ECO:0000259" key="8">
    <source>
        <dbReference type="Pfam" id="PF01435"/>
    </source>
</evidence>
<comment type="cofactor">
    <cofactor evidence="6">
        <name>Zn(2+)</name>
        <dbReference type="ChEBI" id="CHEBI:29105"/>
    </cofactor>
    <text evidence="6">Binds 1 zinc ion per subunit.</text>
</comment>
<dbReference type="EMBL" id="CP139781">
    <property type="protein sequence ID" value="WRQ86703.1"/>
    <property type="molecule type" value="Genomic_DNA"/>
</dbReference>
<evidence type="ECO:0000313" key="10">
    <source>
        <dbReference type="Proteomes" id="UP000738431"/>
    </source>
</evidence>
<keyword evidence="7" id="KW-0732">Signal</keyword>
<dbReference type="Gene3D" id="3.30.2010.10">
    <property type="entry name" value="Metalloproteases ('zincins'), catalytic domain"/>
    <property type="match status" value="1"/>
</dbReference>
<evidence type="ECO:0000256" key="6">
    <source>
        <dbReference type="RuleBase" id="RU003983"/>
    </source>
</evidence>
<dbReference type="PROSITE" id="PS51257">
    <property type="entry name" value="PROKAR_LIPOPROTEIN"/>
    <property type="match status" value="1"/>
</dbReference>
<proteinExistence type="inferred from homology"/>
<dbReference type="Pfam" id="PF01435">
    <property type="entry name" value="Peptidase_M48"/>
    <property type="match status" value="1"/>
</dbReference>
<feature type="signal peptide" evidence="7">
    <location>
        <begin position="1"/>
        <end position="17"/>
    </location>
</feature>
<sequence>MSRLRLSPQMLSCFSLAAVLLTASGCYNVPVTGRKAVAMVDEQDVKEKSLVEWEQMKRMHRLSRNQAQIRVVQQIGSRLSQTVFWDVPLADWEFVVFESPNMINAFALPGGKVGVFSGLIDFCENEDQLASVIAHEIAHVAAKHTHERFSQNMLLSPLNAATNVGVGIGIGGVGVSMPSVGRAAGSGVQSVTQAAFDRGKELEADEIGLNYMARAGYDPREALNLLIRMEENLAAQGVKGPPGWLANHPGFPERQIRINELLPAAIKIYESGGDSTTPIIIQ</sequence>
<dbReference type="Proteomes" id="UP000738431">
    <property type="component" value="Chromosome"/>
</dbReference>
<accession>A0ABZ1C5R5</accession>
<evidence type="ECO:0000256" key="3">
    <source>
        <dbReference type="ARBA" id="ARBA00022801"/>
    </source>
</evidence>
<feature type="domain" description="Peptidase M48" evidence="8">
    <location>
        <begin position="71"/>
        <end position="258"/>
    </location>
</feature>
<evidence type="ECO:0000256" key="5">
    <source>
        <dbReference type="ARBA" id="ARBA00023049"/>
    </source>
</evidence>
<dbReference type="CDD" id="cd07331">
    <property type="entry name" value="M48C_Oma1_like"/>
    <property type="match status" value="1"/>
</dbReference>
<name>A0ABZ1C5R5_9BACT</name>
<protein>
    <submittedName>
        <fullName evidence="9">M48 family metallopeptidase</fullName>
    </submittedName>
</protein>
<keyword evidence="3 6" id="KW-0378">Hydrolase</keyword>
<evidence type="ECO:0000256" key="4">
    <source>
        <dbReference type="ARBA" id="ARBA00022833"/>
    </source>
</evidence>
<keyword evidence="5 6" id="KW-0482">Metalloprotease</keyword>